<keyword evidence="2" id="KW-1185">Reference proteome</keyword>
<dbReference type="AlphaFoldDB" id="Q0RTW1"/>
<dbReference type="EMBL" id="CT573213">
    <property type="protein sequence ID" value="CAJ58986.1"/>
    <property type="molecule type" value="Genomic_DNA"/>
</dbReference>
<organism evidence="1 2">
    <name type="scientific">Frankia alni (strain DSM 45986 / CECT 9034 / ACN14a)</name>
    <dbReference type="NCBI Taxonomy" id="326424"/>
    <lineage>
        <taxon>Bacteria</taxon>
        <taxon>Bacillati</taxon>
        <taxon>Actinomycetota</taxon>
        <taxon>Actinomycetes</taxon>
        <taxon>Frankiales</taxon>
        <taxon>Frankiaceae</taxon>
        <taxon>Frankia</taxon>
    </lineage>
</organism>
<evidence type="ECO:0000313" key="1">
    <source>
        <dbReference type="EMBL" id="CAJ58986.1"/>
    </source>
</evidence>
<dbReference type="Proteomes" id="UP000000657">
    <property type="component" value="Chromosome"/>
</dbReference>
<dbReference type="KEGG" id="fal:FRAAL0309"/>
<gene>
    <name evidence="1" type="ordered locus">FRAAL0309</name>
</gene>
<evidence type="ECO:0000313" key="2">
    <source>
        <dbReference type="Proteomes" id="UP000000657"/>
    </source>
</evidence>
<sequence>MTVELRGVPMKVSVSNESCQGHAQCHAQAPEV</sequence>
<proteinExistence type="predicted"/>
<accession>Q0RTW1</accession>
<protein>
    <submittedName>
        <fullName evidence="1">Uncharacterized protein</fullName>
    </submittedName>
</protein>
<dbReference type="HOGENOM" id="CLU_3389569_0_0_11"/>
<reference evidence="1 2" key="1">
    <citation type="journal article" date="2007" name="Genome Res.">
        <title>Genome characteristics of facultatively symbiotic Frankia sp. strains reflect host range and host plant biogeography.</title>
        <authorList>
            <person name="Normand P."/>
            <person name="Lapierre P."/>
            <person name="Tisa L.S."/>
            <person name="Gogarten J.P."/>
            <person name="Alloisio N."/>
            <person name="Bagnarol E."/>
            <person name="Bassi C.A."/>
            <person name="Berry A.M."/>
            <person name="Bickhart D.M."/>
            <person name="Choisne N."/>
            <person name="Couloux A."/>
            <person name="Cournoyer B."/>
            <person name="Cruveiller S."/>
            <person name="Daubin V."/>
            <person name="Demange N."/>
            <person name="Francino M.P."/>
            <person name="Goltsman E."/>
            <person name="Huang Y."/>
            <person name="Kopp O.R."/>
            <person name="Labarre L."/>
            <person name="Lapidus A."/>
            <person name="Lavire C."/>
            <person name="Marechal J."/>
            <person name="Martinez M."/>
            <person name="Mastronunzio J.E."/>
            <person name="Mullin B.C."/>
            <person name="Niemann J."/>
            <person name="Pujic P."/>
            <person name="Rawnsley T."/>
            <person name="Rouy Z."/>
            <person name="Schenowitz C."/>
            <person name="Sellstedt A."/>
            <person name="Tavares F."/>
            <person name="Tomkins J.P."/>
            <person name="Vallenet D."/>
            <person name="Valverde C."/>
            <person name="Wall L.G."/>
            <person name="Wang Y."/>
            <person name="Medigue C."/>
            <person name="Benson D.R."/>
        </authorList>
    </citation>
    <scope>NUCLEOTIDE SEQUENCE [LARGE SCALE GENOMIC DNA]</scope>
    <source>
        <strain evidence="2">DSM 45986 / CECT 9034 / ACN14a</strain>
    </source>
</reference>
<name>Q0RTW1_FRAAA</name>